<dbReference type="EMBL" id="GBRH01227915">
    <property type="protein sequence ID" value="JAD69980.1"/>
    <property type="molecule type" value="Transcribed_RNA"/>
</dbReference>
<reference evidence="1" key="2">
    <citation type="journal article" date="2015" name="Data Brief">
        <title>Shoot transcriptome of the giant reed, Arundo donax.</title>
        <authorList>
            <person name="Barrero R.A."/>
            <person name="Guerrero F.D."/>
            <person name="Moolhuijzen P."/>
            <person name="Goolsby J.A."/>
            <person name="Tidwell J."/>
            <person name="Bellgard S.E."/>
            <person name="Bellgard M.I."/>
        </authorList>
    </citation>
    <scope>NUCLEOTIDE SEQUENCE</scope>
    <source>
        <tissue evidence="1">Shoot tissue taken approximately 20 cm above the soil surface</tissue>
    </source>
</reference>
<reference evidence="1" key="1">
    <citation type="submission" date="2014-09" db="EMBL/GenBank/DDBJ databases">
        <authorList>
            <person name="Magalhaes I.L.F."/>
            <person name="Oliveira U."/>
            <person name="Santos F.R."/>
            <person name="Vidigal T.H.D.A."/>
            <person name="Brescovit A.D."/>
            <person name="Santos A.J."/>
        </authorList>
    </citation>
    <scope>NUCLEOTIDE SEQUENCE</scope>
    <source>
        <tissue evidence="1">Shoot tissue taken approximately 20 cm above the soil surface</tissue>
    </source>
</reference>
<name>A0A0A9C989_ARUDO</name>
<protein>
    <submittedName>
        <fullName evidence="1">Uncharacterized protein</fullName>
    </submittedName>
</protein>
<proteinExistence type="predicted"/>
<accession>A0A0A9C989</accession>
<organism evidence="1">
    <name type="scientific">Arundo donax</name>
    <name type="common">Giant reed</name>
    <name type="synonym">Donax arundinaceus</name>
    <dbReference type="NCBI Taxonomy" id="35708"/>
    <lineage>
        <taxon>Eukaryota</taxon>
        <taxon>Viridiplantae</taxon>
        <taxon>Streptophyta</taxon>
        <taxon>Embryophyta</taxon>
        <taxon>Tracheophyta</taxon>
        <taxon>Spermatophyta</taxon>
        <taxon>Magnoliopsida</taxon>
        <taxon>Liliopsida</taxon>
        <taxon>Poales</taxon>
        <taxon>Poaceae</taxon>
        <taxon>PACMAD clade</taxon>
        <taxon>Arundinoideae</taxon>
        <taxon>Arundineae</taxon>
        <taxon>Arundo</taxon>
    </lineage>
</organism>
<evidence type="ECO:0000313" key="1">
    <source>
        <dbReference type="EMBL" id="JAD69980.1"/>
    </source>
</evidence>
<dbReference type="AlphaFoldDB" id="A0A0A9C989"/>
<sequence length="36" mass="4118">MFFTANSKTETSNLKCNISAKNGWHIFNTLLCKLKI</sequence>